<protein>
    <recommendedName>
        <fullName evidence="3">GAF domain-containing protein</fullName>
    </recommendedName>
</protein>
<gene>
    <name evidence="1" type="ORF">GSM42_08395</name>
</gene>
<dbReference type="EMBL" id="WUUL01000004">
    <property type="protein sequence ID" value="MXQ53742.1"/>
    <property type="molecule type" value="Genomic_DNA"/>
</dbReference>
<name>A0A6I4W0E1_9BACL</name>
<organism evidence="1 2">
    <name type="scientific">Shimazuella alba</name>
    <dbReference type="NCBI Taxonomy" id="2690964"/>
    <lineage>
        <taxon>Bacteria</taxon>
        <taxon>Bacillati</taxon>
        <taxon>Bacillota</taxon>
        <taxon>Bacilli</taxon>
        <taxon>Bacillales</taxon>
        <taxon>Thermoactinomycetaceae</taxon>
        <taxon>Shimazuella</taxon>
    </lineage>
</organism>
<evidence type="ECO:0000313" key="2">
    <source>
        <dbReference type="Proteomes" id="UP000430692"/>
    </source>
</evidence>
<comment type="caution">
    <text evidence="1">The sequence shown here is derived from an EMBL/GenBank/DDBJ whole genome shotgun (WGS) entry which is preliminary data.</text>
</comment>
<dbReference type="Proteomes" id="UP000430692">
    <property type="component" value="Unassembled WGS sequence"/>
</dbReference>
<dbReference type="SUPFAM" id="SSF55781">
    <property type="entry name" value="GAF domain-like"/>
    <property type="match status" value="1"/>
</dbReference>
<evidence type="ECO:0000313" key="1">
    <source>
        <dbReference type="EMBL" id="MXQ53742.1"/>
    </source>
</evidence>
<proteinExistence type="predicted"/>
<evidence type="ECO:0008006" key="3">
    <source>
        <dbReference type="Google" id="ProtNLM"/>
    </source>
</evidence>
<sequence length="145" mass="16603">MDKADLFDELRAEIGSVADGWKGNDAVLYEAVCQLVYDQVEEYKSVSIYLANHDHFKRKFHQGLDYLPEEIPFGETELSIAALRGGLSCHNDNTFIQLCIPFYYGHHLIGEIVIITEPSDNISDDDYTFFCEIASLLENKLQKYK</sequence>
<dbReference type="RefSeq" id="WP_160801091.1">
    <property type="nucleotide sequence ID" value="NZ_WUUL01000004.1"/>
</dbReference>
<dbReference type="AlphaFoldDB" id="A0A6I4W0E1"/>
<accession>A0A6I4W0E1</accession>
<keyword evidence="2" id="KW-1185">Reference proteome</keyword>
<reference evidence="1 2" key="1">
    <citation type="submission" date="2019-12" db="EMBL/GenBank/DDBJ databases">
        <title>Whole-genome analyses of novel actinobacteria.</title>
        <authorList>
            <person name="Sahin N."/>
            <person name="Saygin H."/>
        </authorList>
    </citation>
    <scope>NUCLEOTIDE SEQUENCE [LARGE SCALE GENOMIC DNA]</scope>
    <source>
        <strain evidence="1 2">KC615</strain>
    </source>
</reference>